<keyword evidence="1" id="KW-0678">Repressor</keyword>
<accession>A0A1M4T1K1</accession>
<evidence type="ECO:0000313" key="7">
    <source>
        <dbReference type="Proteomes" id="UP000184476"/>
    </source>
</evidence>
<dbReference type="SUPFAM" id="SSF46955">
    <property type="entry name" value="Putative DNA-binding domain"/>
    <property type="match status" value="1"/>
</dbReference>
<dbReference type="STRING" id="112248.SAMN05444392_101261"/>
<name>A0A1M4T1K1_9BACL</name>
<dbReference type="Proteomes" id="UP000184476">
    <property type="component" value="Unassembled WGS sequence"/>
</dbReference>
<dbReference type="PANTHER" id="PTHR30204:SF65">
    <property type="entry name" value="HTH-TYPE TRANSCRIPTIONAL REGULATOR TNRA"/>
    <property type="match status" value="1"/>
</dbReference>
<dbReference type="Gene3D" id="1.10.1660.10">
    <property type="match status" value="1"/>
</dbReference>
<evidence type="ECO:0000256" key="2">
    <source>
        <dbReference type="ARBA" id="ARBA00023015"/>
    </source>
</evidence>
<dbReference type="InterPro" id="IPR000551">
    <property type="entry name" value="MerR-type_HTH_dom"/>
</dbReference>
<gene>
    <name evidence="6" type="ORF">SAMN05444392_101261</name>
</gene>
<dbReference type="PROSITE" id="PS50937">
    <property type="entry name" value="HTH_MERR_2"/>
    <property type="match status" value="1"/>
</dbReference>
<dbReference type="InterPro" id="IPR047057">
    <property type="entry name" value="MerR_fam"/>
</dbReference>
<feature type="domain" description="HTH merR-type" evidence="5">
    <location>
        <begin position="11"/>
        <end position="79"/>
    </location>
</feature>
<keyword evidence="7" id="KW-1185">Reference proteome</keyword>
<evidence type="ECO:0000256" key="3">
    <source>
        <dbReference type="ARBA" id="ARBA00023125"/>
    </source>
</evidence>
<dbReference type="PANTHER" id="PTHR30204">
    <property type="entry name" value="REDOX-CYCLING DRUG-SENSING TRANSCRIPTIONAL ACTIVATOR SOXR"/>
    <property type="match status" value="1"/>
</dbReference>
<keyword evidence="2" id="KW-0805">Transcription regulation</keyword>
<dbReference type="GO" id="GO:0003700">
    <property type="term" value="F:DNA-binding transcription factor activity"/>
    <property type="evidence" value="ECO:0007669"/>
    <property type="project" value="InterPro"/>
</dbReference>
<organism evidence="6 7">
    <name type="scientific">Seinonella peptonophila</name>
    <dbReference type="NCBI Taxonomy" id="112248"/>
    <lineage>
        <taxon>Bacteria</taxon>
        <taxon>Bacillati</taxon>
        <taxon>Bacillota</taxon>
        <taxon>Bacilli</taxon>
        <taxon>Bacillales</taxon>
        <taxon>Thermoactinomycetaceae</taxon>
        <taxon>Seinonella</taxon>
    </lineage>
</organism>
<protein>
    <submittedName>
        <fullName evidence="6">MerR family transcriptional regulator, glutamine synthetase repressor</fullName>
    </submittedName>
</protein>
<evidence type="ECO:0000259" key="5">
    <source>
        <dbReference type="PROSITE" id="PS50937"/>
    </source>
</evidence>
<evidence type="ECO:0000256" key="4">
    <source>
        <dbReference type="ARBA" id="ARBA00023163"/>
    </source>
</evidence>
<dbReference type="SMART" id="SM00422">
    <property type="entry name" value="HTH_MERR"/>
    <property type="match status" value="1"/>
</dbReference>
<keyword evidence="4" id="KW-0804">Transcription</keyword>
<dbReference type="OrthoDB" id="9806513at2"/>
<dbReference type="InterPro" id="IPR009061">
    <property type="entry name" value="DNA-bd_dom_put_sf"/>
</dbReference>
<dbReference type="EMBL" id="FQVL01000001">
    <property type="protein sequence ID" value="SHE38331.1"/>
    <property type="molecule type" value="Genomic_DNA"/>
</dbReference>
<dbReference type="GO" id="GO:0003677">
    <property type="term" value="F:DNA binding"/>
    <property type="evidence" value="ECO:0007669"/>
    <property type="project" value="UniProtKB-KW"/>
</dbReference>
<dbReference type="Pfam" id="PF13411">
    <property type="entry name" value="MerR_1"/>
    <property type="match status" value="1"/>
</dbReference>
<dbReference type="AlphaFoldDB" id="A0A1M4T1K1"/>
<evidence type="ECO:0000256" key="1">
    <source>
        <dbReference type="ARBA" id="ARBA00022491"/>
    </source>
</evidence>
<evidence type="ECO:0000313" key="6">
    <source>
        <dbReference type="EMBL" id="SHE38331.1"/>
    </source>
</evidence>
<dbReference type="RefSeq" id="WP_073150720.1">
    <property type="nucleotide sequence ID" value="NZ_FQVL01000001.1"/>
</dbReference>
<keyword evidence="3" id="KW-0238">DNA-binding</keyword>
<sequence>MRDDIRRNMPLLPMRIVTKLTELTPRQIRYYEQQGLVNPARTDGRQRLFSFNDVDLLLKIKSWLEKGLNIAGVRQMLGEAQQVLETKKDQTKKATKELSERELRKLLKRQLTAGPTRRVGETHLTYGELTRFFRH</sequence>
<reference evidence="6 7" key="1">
    <citation type="submission" date="2016-11" db="EMBL/GenBank/DDBJ databases">
        <authorList>
            <person name="Jaros S."/>
            <person name="Januszkiewicz K."/>
            <person name="Wedrychowicz H."/>
        </authorList>
    </citation>
    <scope>NUCLEOTIDE SEQUENCE [LARGE SCALE GENOMIC DNA]</scope>
    <source>
        <strain evidence="6 7">DSM 44666</strain>
    </source>
</reference>
<proteinExistence type="predicted"/>